<sequence length="94" mass="9885">MVAGMTKKKTAVSLDAWVLEDARQVADELDIPLSTLVQRGLMREIAAWREARASMTRPPHPAAAEALDLAAATADQAISELQADVSSGTRGAAA</sequence>
<organism evidence="1 2">
    <name type="scientific">Planobispora siamensis</name>
    <dbReference type="NCBI Taxonomy" id="936338"/>
    <lineage>
        <taxon>Bacteria</taxon>
        <taxon>Bacillati</taxon>
        <taxon>Actinomycetota</taxon>
        <taxon>Actinomycetes</taxon>
        <taxon>Streptosporangiales</taxon>
        <taxon>Streptosporangiaceae</taxon>
        <taxon>Planobispora</taxon>
    </lineage>
</organism>
<proteinExistence type="predicted"/>
<protein>
    <submittedName>
        <fullName evidence="1">Uncharacterized protein</fullName>
    </submittedName>
</protein>
<dbReference type="Proteomes" id="UP000619788">
    <property type="component" value="Unassembled WGS sequence"/>
</dbReference>
<name>A0A8J3SRL3_9ACTN</name>
<dbReference type="EMBL" id="BOOJ01000088">
    <property type="protein sequence ID" value="GIH97581.1"/>
    <property type="molecule type" value="Genomic_DNA"/>
</dbReference>
<dbReference type="AlphaFoldDB" id="A0A8J3SRL3"/>
<comment type="caution">
    <text evidence="1">The sequence shown here is derived from an EMBL/GenBank/DDBJ whole genome shotgun (WGS) entry which is preliminary data.</text>
</comment>
<reference evidence="1 2" key="1">
    <citation type="submission" date="2021-01" db="EMBL/GenBank/DDBJ databases">
        <title>Whole genome shotgun sequence of Planobispora siamensis NBRC 107568.</title>
        <authorList>
            <person name="Komaki H."/>
            <person name="Tamura T."/>
        </authorList>
    </citation>
    <scope>NUCLEOTIDE SEQUENCE [LARGE SCALE GENOMIC DNA]</scope>
    <source>
        <strain evidence="1 2">NBRC 107568</strain>
    </source>
</reference>
<gene>
    <name evidence="1" type="ORF">Psi01_82110</name>
</gene>
<keyword evidence="2" id="KW-1185">Reference proteome</keyword>
<accession>A0A8J3SRL3</accession>
<evidence type="ECO:0000313" key="1">
    <source>
        <dbReference type="EMBL" id="GIH97581.1"/>
    </source>
</evidence>
<evidence type="ECO:0000313" key="2">
    <source>
        <dbReference type="Proteomes" id="UP000619788"/>
    </source>
</evidence>